<keyword evidence="3 11" id="KW-0808">Transferase</keyword>
<dbReference type="InterPro" id="IPR054566">
    <property type="entry name" value="ManC/GMP-like_b-helix"/>
</dbReference>
<keyword evidence="6" id="KW-0342">GTP-binding</keyword>
<dbReference type="InterPro" id="IPR029044">
    <property type="entry name" value="Nucleotide-diphossugar_trans"/>
</dbReference>
<dbReference type="AlphaFoldDB" id="A0A2P7QWC5"/>
<feature type="domain" description="Nucleotidyl transferase" evidence="9">
    <location>
        <begin position="3"/>
        <end position="280"/>
    </location>
</feature>
<comment type="catalytic activity">
    <reaction evidence="7">
        <text>alpha-D-mannose 1-phosphate + GTP + H(+) = GDP-alpha-D-mannose + diphosphate</text>
        <dbReference type="Rhea" id="RHEA:15229"/>
        <dbReference type="ChEBI" id="CHEBI:15378"/>
        <dbReference type="ChEBI" id="CHEBI:33019"/>
        <dbReference type="ChEBI" id="CHEBI:37565"/>
        <dbReference type="ChEBI" id="CHEBI:57527"/>
        <dbReference type="ChEBI" id="CHEBI:58409"/>
        <dbReference type="EC" id="2.7.7.13"/>
    </reaction>
</comment>
<keyword evidence="5" id="KW-0547">Nucleotide-binding</keyword>
<dbReference type="SUPFAM" id="SSF159283">
    <property type="entry name" value="Guanosine diphospho-D-mannose pyrophosphorylase/mannose-6-phosphate isomerase linker domain"/>
    <property type="match status" value="1"/>
</dbReference>
<feature type="domain" description="MannoseP isomerase/GMP-like beta-helix" evidence="10">
    <location>
        <begin position="293"/>
        <end position="341"/>
    </location>
</feature>
<dbReference type="CDD" id="cd02509">
    <property type="entry name" value="GDP-M1P_Guanylyltransferase"/>
    <property type="match status" value="1"/>
</dbReference>
<keyword evidence="4 11" id="KW-0548">Nucleotidyltransferase</keyword>
<evidence type="ECO:0000256" key="1">
    <source>
        <dbReference type="ARBA" id="ARBA00006115"/>
    </source>
</evidence>
<dbReference type="Pfam" id="PF00483">
    <property type="entry name" value="NTP_transferase"/>
    <property type="match status" value="1"/>
</dbReference>
<evidence type="ECO:0000256" key="3">
    <source>
        <dbReference type="ARBA" id="ARBA00022679"/>
    </source>
</evidence>
<evidence type="ECO:0000256" key="2">
    <source>
        <dbReference type="ARBA" id="ARBA00012387"/>
    </source>
</evidence>
<evidence type="ECO:0000259" key="10">
    <source>
        <dbReference type="Pfam" id="PF22640"/>
    </source>
</evidence>
<dbReference type="PANTHER" id="PTHR46390">
    <property type="entry name" value="MANNOSE-1-PHOSPHATE GUANYLYLTRANSFERASE"/>
    <property type="match status" value="1"/>
</dbReference>
<organism evidence="11 12">
    <name type="scientific">Allosphingosinicella deserti</name>
    <dbReference type="NCBI Taxonomy" id="2116704"/>
    <lineage>
        <taxon>Bacteria</taxon>
        <taxon>Pseudomonadati</taxon>
        <taxon>Pseudomonadota</taxon>
        <taxon>Alphaproteobacteria</taxon>
        <taxon>Sphingomonadales</taxon>
        <taxon>Sphingomonadaceae</taxon>
        <taxon>Allosphingosinicella</taxon>
    </lineage>
</organism>
<accession>A0A2P7QWC5</accession>
<evidence type="ECO:0000256" key="5">
    <source>
        <dbReference type="ARBA" id="ARBA00022741"/>
    </source>
</evidence>
<dbReference type="GO" id="GO:0000271">
    <property type="term" value="P:polysaccharide biosynthetic process"/>
    <property type="evidence" value="ECO:0007669"/>
    <property type="project" value="InterPro"/>
</dbReference>
<dbReference type="InterPro" id="IPR006375">
    <property type="entry name" value="Man1P_GuaTrfase/Man6P_Isoase"/>
</dbReference>
<comment type="similarity">
    <text evidence="1 8">Belongs to the mannose-6-phosphate isomerase type 2 family.</text>
</comment>
<name>A0A2P7QWC5_9SPHN</name>
<evidence type="ECO:0000313" key="12">
    <source>
        <dbReference type="Proteomes" id="UP000241167"/>
    </source>
</evidence>
<protein>
    <recommendedName>
        <fullName evidence="2">mannose-1-phosphate guanylyltransferase</fullName>
        <ecNumber evidence="2">2.7.7.13</ecNumber>
    </recommendedName>
</protein>
<evidence type="ECO:0000259" key="9">
    <source>
        <dbReference type="Pfam" id="PF00483"/>
    </source>
</evidence>
<evidence type="ECO:0000256" key="7">
    <source>
        <dbReference type="ARBA" id="ARBA00047343"/>
    </source>
</evidence>
<dbReference type="InterPro" id="IPR049577">
    <property type="entry name" value="GMPP_N"/>
</dbReference>
<dbReference type="GO" id="GO:0009298">
    <property type="term" value="P:GDP-mannose biosynthetic process"/>
    <property type="evidence" value="ECO:0007669"/>
    <property type="project" value="TreeGrafter"/>
</dbReference>
<evidence type="ECO:0000256" key="6">
    <source>
        <dbReference type="ARBA" id="ARBA00023134"/>
    </source>
</evidence>
<evidence type="ECO:0000256" key="8">
    <source>
        <dbReference type="RuleBase" id="RU004190"/>
    </source>
</evidence>
<dbReference type="Pfam" id="PF22640">
    <property type="entry name" value="ManC_GMP_beta-helix"/>
    <property type="match status" value="1"/>
</dbReference>
<dbReference type="FunFam" id="3.90.550.10:FF:000046">
    <property type="entry name" value="Mannose-1-phosphate guanylyltransferase (GDP)"/>
    <property type="match status" value="1"/>
</dbReference>
<dbReference type="PANTHER" id="PTHR46390:SF1">
    <property type="entry name" value="MANNOSE-1-PHOSPHATE GUANYLYLTRANSFERASE"/>
    <property type="match status" value="1"/>
</dbReference>
<comment type="caution">
    <text evidence="11">The sequence shown here is derived from an EMBL/GenBank/DDBJ whole genome shotgun (WGS) entry which is preliminary data.</text>
</comment>
<dbReference type="EMBL" id="PXYI01000002">
    <property type="protein sequence ID" value="PSJ42268.1"/>
    <property type="molecule type" value="Genomic_DNA"/>
</dbReference>
<dbReference type="Proteomes" id="UP000241167">
    <property type="component" value="Unassembled WGS sequence"/>
</dbReference>
<sequence length="350" mass="36978">MTPVILCGGSGTRLWPLSRNARPKQLLSLTGARSMLQLTLDRISDRRRFAVPLVVTSESQAELIARQLVDTHAPDAALILEPAARNTAPAIALAALTAAPDDLLLIMPSDHLIGDADAFRLAVEKGSELAEQGWLVTFGIRPNRPETGYGYIKLGDTLSAGAFRAESFVEKPEAERAAAYVADGGYLWNAGIFLFRADSFLAALAAHAPEVLDPCRQSVAEGSTSAGRLRPSPDAFGAARSISVDHAVMEHAANIAVVPMDVRWSDVGSWQSLHEISEKDGDDNVAVGDAALLRSSGSLVHSDGPLVVAVGVQDLAIIATGDAVLVVPRGDSQAVRDAVELLKARGDSRL</sequence>
<dbReference type="SUPFAM" id="SSF53448">
    <property type="entry name" value="Nucleotide-diphospho-sugar transferases"/>
    <property type="match status" value="1"/>
</dbReference>
<dbReference type="NCBIfam" id="TIGR01479">
    <property type="entry name" value="GMP_PMI"/>
    <property type="match status" value="1"/>
</dbReference>
<keyword evidence="12" id="KW-1185">Reference proteome</keyword>
<dbReference type="GO" id="GO:0004475">
    <property type="term" value="F:mannose-1-phosphate guanylyltransferase (GTP) activity"/>
    <property type="evidence" value="ECO:0007669"/>
    <property type="project" value="UniProtKB-EC"/>
</dbReference>
<gene>
    <name evidence="11" type="ORF">C7I55_05355</name>
</gene>
<reference evidence="11 12" key="1">
    <citation type="submission" date="2018-03" db="EMBL/GenBank/DDBJ databases">
        <title>The draft genome of Sphingosinicella sp. GL-C-18.</title>
        <authorList>
            <person name="Liu L."/>
            <person name="Li L."/>
            <person name="Liang L."/>
            <person name="Zhang X."/>
            <person name="Wang T."/>
        </authorList>
    </citation>
    <scope>NUCLEOTIDE SEQUENCE [LARGE SCALE GENOMIC DNA]</scope>
    <source>
        <strain evidence="11 12">GL-C-18</strain>
    </source>
</reference>
<dbReference type="GO" id="GO:0016853">
    <property type="term" value="F:isomerase activity"/>
    <property type="evidence" value="ECO:0007669"/>
    <property type="project" value="UniProtKB-KW"/>
</dbReference>
<evidence type="ECO:0000313" key="11">
    <source>
        <dbReference type="EMBL" id="PSJ42268.1"/>
    </source>
</evidence>
<keyword evidence="11" id="KW-0413">Isomerase</keyword>
<dbReference type="InterPro" id="IPR005835">
    <property type="entry name" value="NTP_transferase_dom"/>
</dbReference>
<dbReference type="EC" id="2.7.7.13" evidence="2"/>
<evidence type="ECO:0000256" key="4">
    <source>
        <dbReference type="ARBA" id="ARBA00022695"/>
    </source>
</evidence>
<dbReference type="InterPro" id="IPR051161">
    <property type="entry name" value="Mannose-6P_isomerase_type2"/>
</dbReference>
<proteinExistence type="inferred from homology"/>
<dbReference type="OrthoDB" id="9806359at2"/>
<dbReference type="Gene3D" id="3.90.550.10">
    <property type="entry name" value="Spore Coat Polysaccharide Biosynthesis Protein SpsA, Chain A"/>
    <property type="match status" value="1"/>
</dbReference>
<dbReference type="GO" id="GO:0005525">
    <property type="term" value="F:GTP binding"/>
    <property type="evidence" value="ECO:0007669"/>
    <property type="project" value="UniProtKB-KW"/>
</dbReference>